<dbReference type="GO" id="GO:0030246">
    <property type="term" value="F:carbohydrate binding"/>
    <property type="evidence" value="ECO:0007669"/>
    <property type="project" value="InterPro"/>
</dbReference>
<organism evidence="3 4">
    <name type="scientific">Paenibacillus phyllosphaerae</name>
    <dbReference type="NCBI Taxonomy" id="274593"/>
    <lineage>
        <taxon>Bacteria</taxon>
        <taxon>Bacillati</taxon>
        <taxon>Bacillota</taxon>
        <taxon>Bacilli</taxon>
        <taxon>Bacillales</taxon>
        <taxon>Paenibacillaceae</taxon>
        <taxon>Paenibacillus</taxon>
    </lineage>
</organism>
<dbReference type="PANTHER" id="PTHR43118">
    <property type="entry name" value="RHAMNOGALACTURONAN LYASE (EUROFUNG)"/>
    <property type="match status" value="1"/>
</dbReference>
<evidence type="ECO:0000313" key="3">
    <source>
        <dbReference type="EMBL" id="MBB3108157.1"/>
    </source>
</evidence>
<dbReference type="Pfam" id="PF12733">
    <property type="entry name" value="Cadherin-like"/>
    <property type="match status" value="1"/>
</dbReference>
<dbReference type="SUPFAM" id="SSF63446">
    <property type="entry name" value="Type I dockerin domain"/>
    <property type="match status" value="1"/>
</dbReference>
<dbReference type="Pfam" id="PF00963">
    <property type="entry name" value="Cohesin"/>
    <property type="match status" value="1"/>
</dbReference>
<dbReference type="Proteomes" id="UP000570361">
    <property type="component" value="Unassembled WGS sequence"/>
</dbReference>
<dbReference type="InterPro" id="IPR018247">
    <property type="entry name" value="EF_Hand_1_Ca_BS"/>
</dbReference>
<dbReference type="InterPro" id="IPR002102">
    <property type="entry name" value="Cohesin_dom"/>
</dbReference>
<dbReference type="CDD" id="cd08547">
    <property type="entry name" value="Type_II_cohesin"/>
    <property type="match status" value="1"/>
</dbReference>
<dbReference type="InterPro" id="IPR013783">
    <property type="entry name" value="Ig-like_fold"/>
</dbReference>
<dbReference type="GO" id="GO:0000272">
    <property type="term" value="P:polysaccharide catabolic process"/>
    <property type="evidence" value="ECO:0007669"/>
    <property type="project" value="InterPro"/>
</dbReference>
<dbReference type="CDD" id="cd10318">
    <property type="entry name" value="RGL11"/>
    <property type="match status" value="1"/>
</dbReference>
<feature type="domain" description="Dockerin" evidence="2">
    <location>
        <begin position="1257"/>
        <end position="1320"/>
    </location>
</feature>
<dbReference type="Gene3D" id="1.10.1330.10">
    <property type="entry name" value="Dockerin domain"/>
    <property type="match status" value="1"/>
</dbReference>
<accession>A0A7W5AT41</accession>
<reference evidence="3 4" key="1">
    <citation type="submission" date="2020-08" db="EMBL/GenBank/DDBJ databases">
        <title>Genomic Encyclopedia of Type Strains, Phase III (KMG-III): the genomes of soil and plant-associated and newly described type strains.</title>
        <authorList>
            <person name="Whitman W."/>
        </authorList>
    </citation>
    <scope>NUCLEOTIDE SEQUENCE [LARGE SCALE GENOMIC DNA]</scope>
    <source>
        <strain evidence="3 4">CECT 5862</strain>
    </source>
</reference>
<dbReference type="InterPro" id="IPR025883">
    <property type="entry name" value="Cadherin-like_domain"/>
</dbReference>
<dbReference type="Pfam" id="PF21348">
    <property type="entry name" value="RGL11_C"/>
    <property type="match status" value="1"/>
</dbReference>
<dbReference type="SUPFAM" id="SSF69318">
    <property type="entry name" value="Integrin alpha N-terminal domain"/>
    <property type="match status" value="1"/>
</dbReference>
<dbReference type="EMBL" id="JACHXK010000001">
    <property type="protein sequence ID" value="MBB3108157.1"/>
    <property type="molecule type" value="Genomic_DNA"/>
</dbReference>
<dbReference type="Gene3D" id="1.20.1270.90">
    <property type="entry name" value="AF1782-like"/>
    <property type="match status" value="1"/>
</dbReference>
<dbReference type="InterPro" id="IPR028994">
    <property type="entry name" value="Integrin_alpha_N"/>
</dbReference>
<evidence type="ECO:0000256" key="1">
    <source>
        <dbReference type="SAM" id="Coils"/>
    </source>
</evidence>
<dbReference type="InterPro" id="IPR036439">
    <property type="entry name" value="Dockerin_dom_sf"/>
</dbReference>
<dbReference type="Gene3D" id="2.60.40.10">
    <property type="entry name" value="Immunoglobulins"/>
    <property type="match status" value="2"/>
</dbReference>
<dbReference type="PANTHER" id="PTHR43118:SF1">
    <property type="entry name" value="RHAMNOGALACTURONAN LYASE (EUROFUNG)"/>
    <property type="match status" value="1"/>
</dbReference>
<keyword evidence="1" id="KW-0175">Coiled coil</keyword>
<dbReference type="PROSITE" id="PS51766">
    <property type="entry name" value="DOCKERIN"/>
    <property type="match status" value="1"/>
</dbReference>
<dbReference type="PROSITE" id="PS00018">
    <property type="entry name" value="EF_HAND_1"/>
    <property type="match status" value="1"/>
</dbReference>
<name>A0A7W5AT41_9BACL</name>
<dbReference type="RefSeq" id="WP_183595975.1">
    <property type="nucleotide sequence ID" value="NZ_JACHXK010000001.1"/>
</dbReference>
<evidence type="ECO:0000259" key="2">
    <source>
        <dbReference type="PROSITE" id="PS51766"/>
    </source>
</evidence>
<proteinExistence type="predicted"/>
<dbReference type="InterPro" id="IPR041624">
    <property type="entry name" value="RGI_lyase"/>
</dbReference>
<dbReference type="InterPro" id="IPR034641">
    <property type="entry name" value="RGL11"/>
</dbReference>
<evidence type="ECO:0000313" key="4">
    <source>
        <dbReference type="Proteomes" id="UP000570361"/>
    </source>
</evidence>
<feature type="coiled-coil region" evidence="1">
    <location>
        <begin position="1221"/>
        <end position="1248"/>
    </location>
</feature>
<sequence>MLLLIKEKKAMTVTRKPISIFIVLTLLMSMFVVTPDRTFAADQVLFNEDFESYTPGSTIVAGSGNTWTTKGTAPTMTVVSDNVTGRTNASITNPGGSSYIGQTFENVTGGLIIDFDINVPGTNGGFLFINSGAVNATNYSAAHMQFNAGKLQKRNATTPYTSYDTTHWYHYTMFFSVSTKTFNLTIKDLNTNQTVATATETFNNASIAGISSFGFSVNAGGTLNIDNISVKKIGVQMDGLTIGGGTLTDRFESYYTDYTLVVPNSTTTLEFTPTVSAPGVLFSVAGGATVASGETVSLNLTDSITSIPINVTSSLYTGIYRTYNFSVRRLGAHPNLEYVETEGKDSKVQIGWTEPLDPAYVKANIYQVNSSDHSLHLVDTVLKGKQMSTLSRLTNGTTYTYVAKAVFADGVEASGVTVSATPVVHEARQMESLNRGLVAMKTDNGIYVGWRLLGTDPEETNFNLYRDGVKVNSTPITDSTNYLDVGGNENSTYYVRTVVNGQEKLQSDSATVWNTNSLSIPIQKPEGGTTPDGGVYTYTPIESSVGDLDGDGEYEVVLKWSPSNQKDNGQKGYTGPTYYDAYKLDGTRLWRMNSGINIRAGAHYNQFLVYDLDGDGKAEVAMKTADGTVDGLGNVIGDPDANYVNSDGFIIEGPEYLTVFRGVDGKALDTTEFIPGRGNVADWGDAYGNRVDRFLGAVAYLDGVHPSLVMTRGYYTRMTLTAYDFKDGKIVQRWAFDSDTPGNEAYEASGNHQLSVADIDGDGKDEIVTGAAAIDNDGTGLWNSGLGHGDAMHVGDLDPNNPGLEVWAPQEDTTVKYSTNLKDAKTGRVIFGQLQTVSDTGRALAGDIDPRYPGEELWAPDGSLPNVWEVDKGRLYSVSGELLSTDIPSSSFAIWWDGDLSRELADHDYEDRYRGGTSHIDKWDYINHKQETLVKFDGYLADGTKGDPSLQADLFGDWREEIILKNIDSTELRIFTTTDLTQEKIYTLMHDPEYRLSVAWQNVAYNQPPHPSFYLGNGMEAAPKPNVYTVGSYAETVVDSGSVEASAVLTGPAATNSGSTVNVSFRLDNVNGQEVYAQDITLTYDPGKMDFKGITSMDEDQFMIVDQKVDIENGKIRFLAVHLGEAQASLDGTLAKLQFKTKKNAEAGLTNISVTKAVIADGQGQETTIAGSTYSLKIDSIDHSVLENIIADAQALYASAVEGTQVGQYPVGSKASLRAAVDQALAVMDDEEASAAEIEQAAASLNTALQIFRAAVITMIDGDSNGDNKLSIGDLAIVAKAYGMNSTDDGWDLVKQYDFSNDGQIGIEDLAWLARSILNW</sequence>
<dbReference type="Pfam" id="PF18370">
    <property type="entry name" value="RGI_lyase"/>
    <property type="match status" value="1"/>
</dbReference>
<dbReference type="InterPro" id="IPR016134">
    <property type="entry name" value="Dockerin_dom"/>
</dbReference>
<comment type="caution">
    <text evidence="3">The sequence shown here is derived from an EMBL/GenBank/DDBJ whole genome shotgun (WGS) entry which is preliminary data.</text>
</comment>
<dbReference type="InterPro" id="IPR049366">
    <property type="entry name" value="RGL11_C"/>
</dbReference>
<protein>
    <recommendedName>
        <fullName evidence="2">Dockerin domain-containing protein</fullName>
    </recommendedName>
</protein>
<dbReference type="Gene3D" id="2.60.40.680">
    <property type="match status" value="1"/>
</dbReference>
<keyword evidence="4" id="KW-1185">Reference proteome</keyword>
<dbReference type="SUPFAM" id="SSF49384">
    <property type="entry name" value="Carbohydrate-binding domain"/>
    <property type="match status" value="1"/>
</dbReference>
<gene>
    <name evidence="3" type="ORF">FHS18_000185</name>
</gene>
<dbReference type="InterPro" id="IPR008965">
    <property type="entry name" value="CBM2/CBM3_carb-bd_dom_sf"/>
</dbReference>